<sequence>MSEDPIIHFEIRAATLAEIKEFTDEIQPDLGCRAIARRAEGGFVIDAYLPESRLQSSRDVRSAANVSLHVLENASEVGRARQQEVGSSNRYAARGEIPRGLGRKE</sequence>
<dbReference type="Proteomes" id="UP000237061">
    <property type="component" value="Unassembled WGS sequence"/>
</dbReference>
<evidence type="ECO:0000313" key="3">
    <source>
        <dbReference type="Proteomes" id="UP000237061"/>
    </source>
</evidence>
<feature type="region of interest" description="Disordered" evidence="1">
    <location>
        <begin position="78"/>
        <end position="105"/>
    </location>
</feature>
<protein>
    <submittedName>
        <fullName evidence="2">Uncharacterized protein</fullName>
    </submittedName>
</protein>
<dbReference type="EMBL" id="PPXC01000020">
    <property type="protein sequence ID" value="POH71896.1"/>
    <property type="molecule type" value="Genomic_DNA"/>
</dbReference>
<gene>
    <name evidence="2" type="ORF">CVS27_18485</name>
</gene>
<organism evidence="2 3">
    <name type="scientific">Arthrobacter glacialis</name>
    <dbReference type="NCBI Taxonomy" id="1664"/>
    <lineage>
        <taxon>Bacteria</taxon>
        <taxon>Bacillati</taxon>
        <taxon>Actinomycetota</taxon>
        <taxon>Actinomycetes</taxon>
        <taxon>Micrococcales</taxon>
        <taxon>Micrococcaceae</taxon>
        <taxon>Arthrobacter</taxon>
    </lineage>
</organism>
<proteinExistence type="predicted"/>
<evidence type="ECO:0000313" key="2">
    <source>
        <dbReference type="EMBL" id="POH71896.1"/>
    </source>
</evidence>
<keyword evidence="3" id="KW-1185">Reference proteome</keyword>
<comment type="caution">
    <text evidence="2">The sequence shown here is derived from an EMBL/GenBank/DDBJ whole genome shotgun (WGS) entry which is preliminary data.</text>
</comment>
<name>A0A2S3ZRN2_ARTGL</name>
<dbReference type="AlphaFoldDB" id="A0A2S3ZRN2"/>
<dbReference type="RefSeq" id="WP_103467324.1">
    <property type="nucleotide sequence ID" value="NZ_PPXC01000020.1"/>
</dbReference>
<accession>A0A2S3ZRN2</accession>
<evidence type="ECO:0000256" key="1">
    <source>
        <dbReference type="SAM" id="MobiDB-lite"/>
    </source>
</evidence>
<reference evidence="2 3" key="1">
    <citation type="submission" date="2018-01" db="EMBL/GenBank/DDBJ databases">
        <title>Arthrobacter sp. nov., from glaciers in China.</title>
        <authorList>
            <person name="Liu Q."/>
            <person name="Xin Y.-H."/>
        </authorList>
    </citation>
    <scope>NUCLEOTIDE SEQUENCE [LARGE SCALE GENOMIC DNA]</scope>
    <source>
        <strain evidence="2 3">HLT2-12-2</strain>
    </source>
</reference>